<evidence type="ECO:0000313" key="2">
    <source>
        <dbReference type="Proteomes" id="UP001142055"/>
    </source>
</evidence>
<sequence length="90" mass="10366">INNINNNNNNKTILIDANQTYTQSDRMLPPVIVDRSDWAQNPINSCPPDYDIMVPAIFYFQWILCMERWCTVNLSTRIDQPIGIFSQSSG</sequence>
<feature type="non-terminal residue" evidence="1">
    <location>
        <position position="90"/>
    </location>
</feature>
<proteinExistence type="predicted"/>
<name>A0A9Q0MF16_BLOTA</name>
<feature type="non-terminal residue" evidence="1">
    <location>
        <position position="1"/>
    </location>
</feature>
<reference evidence="1" key="1">
    <citation type="submission" date="2022-12" db="EMBL/GenBank/DDBJ databases">
        <title>Genome assemblies of Blomia tropicalis.</title>
        <authorList>
            <person name="Cui Y."/>
        </authorList>
    </citation>
    <scope>NUCLEOTIDE SEQUENCE</scope>
    <source>
        <tissue evidence="1">Adult mites</tissue>
    </source>
</reference>
<dbReference type="AlphaFoldDB" id="A0A9Q0MF16"/>
<dbReference type="EMBL" id="JAPWDV010000001">
    <property type="protein sequence ID" value="KAJ6224609.1"/>
    <property type="molecule type" value="Genomic_DNA"/>
</dbReference>
<accession>A0A9Q0MF16</accession>
<protein>
    <submittedName>
        <fullName evidence="1">Uncharacterized protein</fullName>
    </submittedName>
</protein>
<comment type="caution">
    <text evidence="1">The sequence shown here is derived from an EMBL/GenBank/DDBJ whole genome shotgun (WGS) entry which is preliminary data.</text>
</comment>
<dbReference type="Proteomes" id="UP001142055">
    <property type="component" value="Chromosome 1"/>
</dbReference>
<gene>
    <name evidence="1" type="ORF">RDWZM_003154</name>
</gene>
<keyword evidence="2" id="KW-1185">Reference proteome</keyword>
<evidence type="ECO:0000313" key="1">
    <source>
        <dbReference type="EMBL" id="KAJ6224609.1"/>
    </source>
</evidence>
<organism evidence="1 2">
    <name type="scientific">Blomia tropicalis</name>
    <name type="common">Mite</name>
    <dbReference type="NCBI Taxonomy" id="40697"/>
    <lineage>
        <taxon>Eukaryota</taxon>
        <taxon>Metazoa</taxon>
        <taxon>Ecdysozoa</taxon>
        <taxon>Arthropoda</taxon>
        <taxon>Chelicerata</taxon>
        <taxon>Arachnida</taxon>
        <taxon>Acari</taxon>
        <taxon>Acariformes</taxon>
        <taxon>Sarcoptiformes</taxon>
        <taxon>Astigmata</taxon>
        <taxon>Glycyphagoidea</taxon>
        <taxon>Echimyopodidae</taxon>
        <taxon>Blomia</taxon>
    </lineage>
</organism>